<evidence type="ECO:0000256" key="4">
    <source>
        <dbReference type="ARBA" id="ARBA00022679"/>
    </source>
</evidence>
<dbReference type="InterPro" id="IPR020568">
    <property type="entry name" value="Ribosomal_Su5_D2-typ_SF"/>
</dbReference>
<dbReference type="GO" id="GO:0005524">
    <property type="term" value="F:ATP binding"/>
    <property type="evidence" value="ECO:0007669"/>
    <property type="project" value="UniProtKB-UniRule"/>
</dbReference>
<dbReference type="PANTHER" id="PTHR43527">
    <property type="entry name" value="4-DIPHOSPHOCYTIDYL-2-C-METHYL-D-ERYTHRITOL KINASE, CHLOROPLASTIC"/>
    <property type="match status" value="1"/>
</dbReference>
<dbReference type="OrthoDB" id="9809438at2"/>
<comment type="similarity">
    <text evidence="1 9">Belongs to the GHMP kinase family. IspE subfamily.</text>
</comment>
<keyword evidence="5 9" id="KW-0547">Nucleotide-binding</keyword>
<gene>
    <name evidence="9 12" type="primary">ispE</name>
    <name evidence="12" type="ORF">MAMMFC1_00956</name>
</gene>
<keyword evidence="6 9" id="KW-0418">Kinase</keyword>
<evidence type="ECO:0000256" key="8">
    <source>
        <dbReference type="ARBA" id="ARBA00032554"/>
    </source>
</evidence>
<dbReference type="SUPFAM" id="SSF54211">
    <property type="entry name" value="Ribosomal protein S5 domain 2-like"/>
    <property type="match status" value="1"/>
</dbReference>
<keyword evidence="4 9" id="KW-0808">Transferase</keyword>
<dbReference type="Pfam" id="PF08544">
    <property type="entry name" value="GHMP_kinases_C"/>
    <property type="match status" value="1"/>
</dbReference>
<dbReference type="GO" id="GO:0050515">
    <property type="term" value="F:4-(cytidine 5'-diphospho)-2-C-methyl-D-erythritol kinase activity"/>
    <property type="evidence" value="ECO:0007669"/>
    <property type="project" value="UniProtKB-UniRule"/>
</dbReference>
<dbReference type="PIRSF" id="PIRSF010376">
    <property type="entry name" value="IspE"/>
    <property type="match status" value="1"/>
</dbReference>
<dbReference type="HAMAP" id="MF_00061">
    <property type="entry name" value="IspE"/>
    <property type="match status" value="1"/>
</dbReference>
<comment type="pathway">
    <text evidence="9">Isoprenoid biosynthesis; isopentenyl diphosphate biosynthesis via DXP pathway; isopentenyl diphosphate from 1-deoxy-D-xylulose 5-phosphate: step 3/6.</text>
</comment>
<dbReference type="InterPro" id="IPR014721">
    <property type="entry name" value="Ribsml_uS5_D2-typ_fold_subgr"/>
</dbReference>
<protein>
    <recommendedName>
        <fullName evidence="3 9">4-diphosphocytidyl-2-C-methyl-D-erythritol kinase</fullName>
        <shortName evidence="9">CMK</shortName>
        <ecNumber evidence="2 9">2.7.1.148</ecNumber>
    </recommendedName>
    <alternativeName>
        <fullName evidence="8 9">4-(cytidine-5'-diphospho)-2-C-methyl-D-erythritol kinase</fullName>
    </alternativeName>
</protein>
<dbReference type="GO" id="GO:0016114">
    <property type="term" value="P:terpenoid biosynthetic process"/>
    <property type="evidence" value="ECO:0007669"/>
    <property type="project" value="UniProtKB-UniRule"/>
</dbReference>
<evidence type="ECO:0000313" key="12">
    <source>
        <dbReference type="EMBL" id="BBB90308.1"/>
    </source>
</evidence>
<dbReference type="SUPFAM" id="SSF55060">
    <property type="entry name" value="GHMP Kinase, C-terminal domain"/>
    <property type="match status" value="1"/>
</dbReference>
<reference evidence="12 13" key="1">
    <citation type="journal article" date="2018" name="Int. J. Syst. Evol. Microbiol.">
        <title>Methylomusa anaerophila gen. nov., sp. nov., an anaerobic methanol-utilizing bacterium isolated from a microbial fuel cell.</title>
        <authorList>
            <person name="Amano N."/>
            <person name="Yamamuro A."/>
            <person name="Miyahara M."/>
            <person name="Kouzuma A."/>
            <person name="Abe T."/>
            <person name="Watanabe K."/>
        </authorList>
    </citation>
    <scope>NUCLEOTIDE SEQUENCE [LARGE SCALE GENOMIC DNA]</scope>
    <source>
        <strain evidence="12 13">MMFC1</strain>
    </source>
</reference>
<sequence>MLKVKAYAKINLALDVLHKRSDGYHEVAMIMQAIDLADTVTLSDRAEAISVSVNIPVPGLPADQSNLAYRAAALIREECQVSRGVHIALEKRIPMAAGLAGGSADAAAVLRGLNSLWGLGLSLAELSHFGARLGSDVPFCLYGGTMLATGRGERLTPLPAMPESFVVLAKPPVAVSTAWAYGQYRAESIPARPDINAMRARLAAKDLKGIAALVGNVLESVTIPSYPEIAVLKEYMLQYGALTALMSGSGPTVFALAADAGQAEYIVDKMRNNKEVKAEFFMAKTLAKVE</sequence>
<keyword evidence="7 9" id="KW-0067">ATP-binding</keyword>
<dbReference type="InterPro" id="IPR013750">
    <property type="entry name" value="GHMP_kinase_C_dom"/>
</dbReference>
<evidence type="ECO:0000256" key="6">
    <source>
        <dbReference type="ARBA" id="ARBA00022777"/>
    </source>
</evidence>
<dbReference type="PANTHER" id="PTHR43527:SF2">
    <property type="entry name" value="4-DIPHOSPHOCYTIDYL-2-C-METHYL-D-ERYTHRITOL KINASE, CHLOROPLASTIC"/>
    <property type="match status" value="1"/>
</dbReference>
<evidence type="ECO:0000313" key="13">
    <source>
        <dbReference type="Proteomes" id="UP000276437"/>
    </source>
</evidence>
<keyword evidence="9" id="KW-0414">Isoprene biosynthesis</keyword>
<feature type="active site" evidence="9">
    <location>
        <position position="9"/>
    </location>
</feature>
<dbReference type="Pfam" id="PF00288">
    <property type="entry name" value="GHMP_kinases_N"/>
    <property type="match status" value="1"/>
</dbReference>
<dbReference type="Gene3D" id="3.30.230.10">
    <property type="match status" value="1"/>
</dbReference>
<dbReference type="UniPathway" id="UPA00056">
    <property type="reaction ID" value="UER00094"/>
</dbReference>
<evidence type="ECO:0000256" key="2">
    <source>
        <dbReference type="ARBA" id="ARBA00012052"/>
    </source>
</evidence>
<feature type="binding site" evidence="9">
    <location>
        <begin position="94"/>
        <end position="104"/>
    </location>
    <ligand>
        <name>ATP</name>
        <dbReference type="ChEBI" id="CHEBI:30616"/>
    </ligand>
</feature>
<dbReference type="EC" id="2.7.1.148" evidence="2 9"/>
<dbReference type="NCBIfam" id="TIGR00154">
    <property type="entry name" value="ispE"/>
    <property type="match status" value="1"/>
</dbReference>
<dbReference type="RefSeq" id="WP_126306929.1">
    <property type="nucleotide sequence ID" value="NZ_AP018449.1"/>
</dbReference>
<evidence type="ECO:0000259" key="10">
    <source>
        <dbReference type="Pfam" id="PF00288"/>
    </source>
</evidence>
<evidence type="ECO:0000256" key="7">
    <source>
        <dbReference type="ARBA" id="ARBA00022840"/>
    </source>
</evidence>
<comment type="function">
    <text evidence="9">Catalyzes the phosphorylation of the position 2 hydroxy group of 4-diphosphocytidyl-2C-methyl-D-erythritol.</text>
</comment>
<dbReference type="EMBL" id="AP018449">
    <property type="protein sequence ID" value="BBB90308.1"/>
    <property type="molecule type" value="Genomic_DNA"/>
</dbReference>
<feature type="domain" description="GHMP kinase N-terminal" evidence="10">
    <location>
        <begin position="66"/>
        <end position="144"/>
    </location>
</feature>
<organism evidence="12 13">
    <name type="scientific">Methylomusa anaerophila</name>
    <dbReference type="NCBI Taxonomy" id="1930071"/>
    <lineage>
        <taxon>Bacteria</taxon>
        <taxon>Bacillati</taxon>
        <taxon>Bacillota</taxon>
        <taxon>Negativicutes</taxon>
        <taxon>Selenomonadales</taxon>
        <taxon>Sporomusaceae</taxon>
        <taxon>Methylomusa</taxon>
    </lineage>
</organism>
<dbReference type="InterPro" id="IPR006204">
    <property type="entry name" value="GHMP_kinase_N_dom"/>
</dbReference>
<dbReference type="InterPro" id="IPR036554">
    <property type="entry name" value="GHMP_kinase_C_sf"/>
</dbReference>
<feature type="domain" description="GHMP kinase C-terminal" evidence="11">
    <location>
        <begin position="202"/>
        <end position="273"/>
    </location>
</feature>
<proteinExistence type="inferred from homology"/>
<dbReference type="KEGG" id="mana:MAMMFC1_00956"/>
<comment type="catalytic activity">
    <reaction evidence="9">
        <text>4-CDP-2-C-methyl-D-erythritol + ATP = 4-CDP-2-C-methyl-D-erythritol 2-phosphate + ADP + H(+)</text>
        <dbReference type="Rhea" id="RHEA:18437"/>
        <dbReference type="ChEBI" id="CHEBI:15378"/>
        <dbReference type="ChEBI" id="CHEBI:30616"/>
        <dbReference type="ChEBI" id="CHEBI:57823"/>
        <dbReference type="ChEBI" id="CHEBI:57919"/>
        <dbReference type="ChEBI" id="CHEBI:456216"/>
        <dbReference type="EC" id="2.7.1.148"/>
    </reaction>
</comment>
<feature type="active site" evidence="9">
    <location>
        <position position="136"/>
    </location>
</feature>
<evidence type="ECO:0000256" key="1">
    <source>
        <dbReference type="ARBA" id="ARBA00009684"/>
    </source>
</evidence>
<dbReference type="AlphaFoldDB" id="A0A348AGW0"/>
<dbReference type="Gene3D" id="3.30.70.890">
    <property type="entry name" value="GHMP kinase, C-terminal domain"/>
    <property type="match status" value="1"/>
</dbReference>
<evidence type="ECO:0000256" key="3">
    <source>
        <dbReference type="ARBA" id="ARBA00017473"/>
    </source>
</evidence>
<evidence type="ECO:0000256" key="9">
    <source>
        <dbReference type="HAMAP-Rule" id="MF_00061"/>
    </source>
</evidence>
<keyword evidence="13" id="KW-1185">Reference proteome</keyword>
<evidence type="ECO:0000259" key="11">
    <source>
        <dbReference type="Pfam" id="PF08544"/>
    </source>
</evidence>
<dbReference type="InterPro" id="IPR004424">
    <property type="entry name" value="IspE"/>
</dbReference>
<dbReference type="Proteomes" id="UP000276437">
    <property type="component" value="Chromosome"/>
</dbReference>
<evidence type="ECO:0000256" key="5">
    <source>
        <dbReference type="ARBA" id="ARBA00022741"/>
    </source>
</evidence>
<dbReference type="GO" id="GO:0019288">
    <property type="term" value="P:isopentenyl diphosphate biosynthetic process, methylerythritol 4-phosphate pathway"/>
    <property type="evidence" value="ECO:0007669"/>
    <property type="project" value="UniProtKB-UniRule"/>
</dbReference>
<name>A0A348AGW0_9FIRM</name>
<accession>A0A348AGW0</accession>